<evidence type="ECO:0000313" key="3">
    <source>
        <dbReference type="Proteomes" id="UP001165583"/>
    </source>
</evidence>
<accession>A0ABT2I261</accession>
<feature type="transmembrane region" description="Helical" evidence="1">
    <location>
        <begin position="64"/>
        <end position="82"/>
    </location>
</feature>
<sequence length="148" mass="16084">MVQAGMQAAAKASWWFWIIAVLSLLWNAMGCADFTMTVTREPAYIAQFPPEVIDWLDAAPTVSLVVWAMGVWGALAGSLLLLLRSRWAVTAFAVSLAGLAGTLLWQLASDMPASMTTPANVAFSVAIWIVALALLWYAIRMRGRGVLR</sequence>
<keyword evidence="3" id="KW-1185">Reference proteome</keyword>
<keyword evidence="1" id="KW-1133">Transmembrane helix</keyword>
<feature type="transmembrane region" description="Helical" evidence="1">
    <location>
        <begin position="12"/>
        <end position="29"/>
    </location>
</feature>
<dbReference type="EMBL" id="JANZXA010000002">
    <property type="protein sequence ID" value="MCT2398890.1"/>
    <property type="molecule type" value="Genomic_DNA"/>
</dbReference>
<feature type="transmembrane region" description="Helical" evidence="1">
    <location>
        <begin position="89"/>
        <end position="108"/>
    </location>
</feature>
<reference evidence="2" key="1">
    <citation type="submission" date="2022-09" db="EMBL/GenBank/DDBJ databases">
        <title>Novosphingobium sp. Nov., a polycyclic aromatic hydrocarbon-degrading bacterium isolated form mangrove sediments in HongKong.</title>
        <authorList>
            <person name="Hu Z."/>
        </authorList>
    </citation>
    <scope>NUCLEOTIDE SEQUENCE</scope>
    <source>
        <strain evidence="2">HK4-1</strain>
    </source>
</reference>
<keyword evidence="1" id="KW-0812">Transmembrane</keyword>
<dbReference type="Proteomes" id="UP001165583">
    <property type="component" value="Unassembled WGS sequence"/>
</dbReference>
<comment type="caution">
    <text evidence="2">The sequence shown here is derived from an EMBL/GenBank/DDBJ whole genome shotgun (WGS) entry which is preliminary data.</text>
</comment>
<dbReference type="RefSeq" id="WP_260044465.1">
    <property type="nucleotide sequence ID" value="NZ_JANZXA010000002.1"/>
</dbReference>
<proteinExistence type="predicted"/>
<evidence type="ECO:0000313" key="2">
    <source>
        <dbReference type="EMBL" id="MCT2398890.1"/>
    </source>
</evidence>
<name>A0ABT2I261_9SPHN</name>
<organism evidence="2 3">
    <name type="scientific">Novosphingobium mangrovi</name>
    <name type="common">ex Huang et al. 2023</name>
    <dbReference type="NCBI Taxonomy" id="2976432"/>
    <lineage>
        <taxon>Bacteria</taxon>
        <taxon>Pseudomonadati</taxon>
        <taxon>Pseudomonadota</taxon>
        <taxon>Alphaproteobacteria</taxon>
        <taxon>Sphingomonadales</taxon>
        <taxon>Sphingomonadaceae</taxon>
        <taxon>Novosphingobium</taxon>
    </lineage>
</organism>
<keyword evidence="1" id="KW-0472">Membrane</keyword>
<feature type="transmembrane region" description="Helical" evidence="1">
    <location>
        <begin position="120"/>
        <end position="139"/>
    </location>
</feature>
<evidence type="ECO:0008006" key="4">
    <source>
        <dbReference type="Google" id="ProtNLM"/>
    </source>
</evidence>
<evidence type="ECO:0000256" key="1">
    <source>
        <dbReference type="SAM" id="Phobius"/>
    </source>
</evidence>
<protein>
    <recommendedName>
        <fullName evidence="4">Sugar transporter</fullName>
    </recommendedName>
</protein>
<gene>
    <name evidence="2" type="ORF">NZK81_04980</name>
</gene>